<sequence length="194" mass="20887">MTRAGLALPLSAPHHAIPRAAGSHGELAMRRRIKSLRRCGWERAAAQLTASSTTTIGASSFMLAPRVCAASGREGAAARRAALHCMPGLLLVRGRRCAEHPPSAACTAMHARMHAARSKQRLAASLHLPPCCGTFQTHRPGFVKAVRWELRVAARPAPLPSGADARARSRLHHQHTSQRTGARAEQVCCAARRW</sequence>
<accession>A0A316Z310</accession>
<dbReference type="RefSeq" id="XP_025595627.1">
    <property type="nucleotide sequence ID" value="XM_025743380.1"/>
</dbReference>
<evidence type="ECO:0000313" key="2">
    <source>
        <dbReference type="Proteomes" id="UP000245946"/>
    </source>
</evidence>
<reference evidence="1 2" key="1">
    <citation type="journal article" date="2018" name="Mol. Biol. Evol.">
        <title>Broad Genomic Sampling Reveals a Smut Pathogenic Ancestry of the Fungal Clade Ustilaginomycotina.</title>
        <authorList>
            <person name="Kijpornyongpan T."/>
            <person name="Mondo S.J."/>
            <person name="Barry K."/>
            <person name="Sandor L."/>
            <person name="Lee J."/>
            <person name="Lipzen A."/>
            <person name="Pangilinan J."/>
            <person name="LaButti K."/>
            <person name="Hainaut M."/>
            <person name="Henrissat B."/>
            <person name="Grigoriev I.V."/>
            <person name="Spatafora J.W."/>
            <person name="Aime M.C."/>
        </authorList>
    </citation>
    <scope>NUCLEOTIDE SEQUENCE [LARGE SCALE GENOMIC DNA]</scope>
    <source>
        <strain evidence="1 2">MCA 4186</strain>
    </source>
</reference>
<dbReference type="AlphaFoldDB" id="A0A316Z310"/>
<gene>
    <name evidence="1" type="ORF">FA09DRAFT_332248</name>
</gene>
<organism evidence="1 2">
    <name type="scientific">Tilletiopsis washingtonensis</name>
    <dbReference type="NCBI Taxonomy" id="58919"/>
    <lineage>
        <taxon>Eukaryota</taxon>
        <taxon>Fungi</taxon>
        <taxon>Dikarya</taxon>
        <taxon>Basidiomycota</taxon>
        <taxon>Ustilaginomycotina</taxon>
        <taxon>Exobasidiomycetes</taxon>
        <taxon>Entylomatales</taxon>
        <taxon>Entylomatales incertae sedis</taxon>
        <taxon>Tilletiopsis</taxon>
    </lineage>
</organism>
<keyword evidence="2" id="KW-1185">Reference proteome</keyword>
<dbReference type="GeneID" id="37270924"/>
<evidence type="ECO:0000313" key="1">
    <source>
        <dbReference type="EMBL" id="PWN95348.1"/>
    </source>
</evidence>
<protein>
    <submittedName>
        <fullName evidence="1">Uncharacterized protein</fullName>
    </submittedName>
</protein>
<dbReference type="EMBL" id="KZ819305">
    <property type="protein sequence ID" value="PWN95348.1"/>
    <property type="molecule type" value="Genomic_DNA"/>
</dbReference>
<proteinExistence type="predicted"/>
<dbReference type="Proteomes" id="UP000245946">
    <property type="component" value="Unassembled WGS sequence"/>
</dbReference>
<name>A0A316Z310_9BASI</name>